<dbReference type="InterPro" id="IPR014962">
    <property type="entry name" value="YolD"/>
</dbReference>
<reference evidence="1 2" key="1">
    <citation type="submission" date="2015-01" db="EMBL/GenBank/DDBJ databases">
        <title>Genome sequencing of Jeotgalibacillus soli.</title>
        <authorList>
            <person name="Goh K.M."/>
            <person name="Chan K.-G."/>
            <person name="Yaakop A.S."/>
            <person name="Ee R."/>
            <person name="Gan H.M."/>
            <person name="Chan C.S."/>
        </authorList>
    </citation>
    <scope>NUCLEOTIDE SEQUENCE [LARGE SCALE GENOMIC DNA]</scope>
    <source>
        <strain evidence="1 2">P9</strain>
    </source>
</reference>
<evidence type="ECO:0000313" key="2">
    <source>
        <dbReference type="Proteomes" id="UP000031938"/>
    </source>
</evidence>
<dbReference type="EMBL" id="JXRP01000018">
    <property type="protein sequence ID" value="KIL45418.1"/>
    <property type="molecule type" value="Genomic_DNA"/>
</dbReference>
<organism evidence="1 2">
    <name type="scientific">Jeotgalibacillus soli</name>
    <dbReference type="NCBI Taxonomy" id="889306"/>
    <lineage>
        <taxon>Bacteria</taxon>
        <taxon>Bacillati</taxon>
        <taxon>Bacillota</taxon>
        <taxon>Bacilli</taxon>
        <taxon>Bacillales</taxon>
        <taxon>Caryophanaceae</taxon>
        <taxon>Jeotgalibacillus</taxon>
    </lineage>
</organism>
<keyword evidence="2" id="KW-1185">Reference proteome</keyword>
<sequence>MILKALRKNRTITIKYYENGMFQTCSGRVSNLNLSEQTLSLMDEQQKIYSIRLSGIKDIQSR</sequence>
<protein>
    <recommendedName>
        <fullName evidence="3">YolD-like protein</fullName>
    </recommendedName>
</protein>
<dbReference type="RefSeq" id="WP_041089759.1">
    <property type="nucleotide sequence ID" value="NZ_JXRP01000018.1"/>
</dbReference>
<dbReference type="PATRIC" id="fig|889306.3.peg.2974"/>
<evidence type="ECO:0000313" key="1">
    <source>
        <dbReference type="EMBL" id="KIL45418.1"/>
    </source>
</evidence>
<gene>
    <name evidence="1" type="ORF">KP78_29620</name>
</gene>
<comment type="caution">
    <text evidence="1">The sequence shown here is derived from an EMBL/GenBank/DDBJ whole genome shotgun (WGS) entry which is preliminary data.</text>
</comment>
<name>A0A0C2VN35_9BACL</name>
<dbReference type="Proteomes" id="UP000031938">
    <property type="component" value="Unassembled WGS sequence"/>
</dbReference>
<dbReference type="AlphaFoldDB" id="A0A0C2VN35"/>
<accession>A0A0C2VN35</accession>
<dbReference type="Pfam" id="PF08863">
    <property type="entry name" value="YolD"/>
    <property type="match status" value="1"/>
</dbReference>
<dbReference type="OrthoDB" id="2937497at2"/>
<evidence type="ECO:0008006" key="3">
    <source>
        <dbReference type="Google" id="ProtNLM"/>
    </source>
</evidence>
<proteinExistence type="predicted"/>